<keyword evidence="2" id="KW-1185">Reference proteome</keyword>
<evidence type="ECO:0008006" key="3">
    <source>
        <dbReference type="Google" id="ProtNLM"/>
    </source>
</evidence>
<dbReference type="Pfam" id="PF10076">
    <property type="entry name" value="Phage_Mu_Gp48"/>
    <property type="match status" value="1"/>
</dbReference>
<gene>
    <name evidence="1" type="ORF">AS026_21250</name>
</gene>
<evidence type="ECO:0000313" key="1">
    <source>
        <dbReference type="EMBL" id="KWV42138.1"/>
    </source>
</evidence>
<accession>A0A109J4F8</accession>
<proteinExistence type="predicted"/>
<sequence>MVRDSYQNVVTTVGASQAGAVALPEPYDGLANPENDDLLGATLAMWPTGPAWGSPDAQAMSLSSELALLTRVMVDSFVWLYGRAWQLARQATVSGVGETLPGWEKDYGLPEPCFVGTQTTAQRLQALARKVSGIPTLHPTEFVKLAADYGFTIEIEEPALFRCGFSECASGQHVGGYTDETYWIVRVPGQGISYFEAGAGRCGDDLLFSLGETAELLCLLRKYAPAWTLPVLGEWIGTAPLVDENGTPLVDEYGNEILVTL</sequence>
<reference evidence="1 2" key="1">
    <citation type="submission" date="2015-11" db="EMBL/GenBank/DDBJ databases">
        <title>Draft Genome Sequence of the Strain BR 10423 (Rhizobium sp.) isolated from nodules of Mimosa pudica.</title>
        <authorList>
            <person name="Barauna A.C."/>
            <person name="Zilli J.E."/>
            <person name="Simoes-Araujo J.L."/>
            <person name="Reis V.M."/>
            <person name="James E.K."/>
            <person name="Reis F.B.Jr."/>
            <person name="Rouws L.F."/>
            <person name="Passos S.R."/>
            <person name="Gois S.R."/>
        </authorList>
    </citation>
    <scope>NUCLEOTIDE SEQUENCE [LARGE SCALE GENOMIC DNA]</scope>
    <source>
        <strain evidence="1 2">BR10423</strain>
    </source>
</reference>
<comment type="caution">
    <text evidence="1">The sequence shown here is derived from an EMBL/GenBank/DDBJ whole genome shotgun (WGS) entry which is preliminary data.</text>
</comment>
<protein>
    <recommendedName>
        <fullName evidence="3">Phage tail protein</fullName>
    </recommendedName>
</protein>
<dbReference type="InterPro" id="IPR018755">
    <property type="entry name" value="Phage_Mu_Gp48"/>
</dbReference>
<dbReference type="EMBL" id="LNCD01000137">
    <property type="protein sequence ID" value="KWV42138.1"/>
    <property type="molecule type" value="Genomic_DNA"/>
</dbReference>
<dbReference type="AlphaFoldDB" id="A0A109J4F8"/>
<name>A0A109J4F8_9HYPH</name>
<dbReference type="Proteomes" id="UP000068164">
    <property type="component" value="Unassembled WGS sequence"/>
</dbReference>
<evidence type="ECO:0000313" key="2">
    <source>
        <dbReference type="Proteomes" id="UP000068164"/>
    </source>
</evidence>
<organism evidence="1 2">
    <name type="scientific">Rhizobium altiplani</name>
    <dbReference type="NCBI Taxonomy" id="1864509"/>
    <lineage>
        <taxon>Bacteria</taxon>
        <taxon>Pseudomonadati</taxon>
        <taxon>Pseudomonadota</taxon>
        <taxon>Alphaproteobacteria</taxon>
        <taxon>Hyphomicrobiales</taxon>
        <taxon>Rhizobiaceae</taxon>
        <taxon>Rhizobium/Agrobacterium group</taxon>
        <taxon>Rhizobium</taxon>
    </lineage>
</organism>
<dbReference type="OrthoDB" id="6592844at2"/>
<dbReference type="RefSeq" id="WP_062374794.1">
    <property type="nucleotide sequence ID" value="NZ_LNCD01000137.1"/>
</dbReference>